<dbReference type="InterPro" id="IPR011042">
    <property type="entry name" value="6-blade_b-propeller_TolB-like"/>
</dbReference>
<dbReference type="RefSeq" id="WP_222921286.1">
    <property type="nucleotide sequence ID" value="NZ_CP082286.1"/>
</dbReference>
<dbReference type="PANTHER" id="PTHR42776:SF27">
    <property type="entry name" value="DIPEPTIDYL PEPTIDASE FAMILY MEMBER 6"/>
    <property type="match status" value="1"/>
</dbReference>
<dbReference type="PRINTS" id="PR00862">
    <property type="entry name" value="PROLIGOPTASE"/>
</dbReference>
<evidence type="ECO:0000259" key="3">
    <source>
        <dbReference type="Pfam" id="PF00326"/>
    </source>
</evidence>
<gene>
    <name evidence="4" type="ORF">ACFFOL_14990</name>
</gene>
<keyword evidence="2" id="KW-0645">Protease</keyword>
<dbReference type="InterPro" id="IPR001375">
    <property type="entry name" value="Peptidase_S9_cat"/>
</dbReference>
<comment type="caution">
    <text evidence="4">The sequence shown here is derived from an EMBL/GenBank/DDBJ whole genome shotgun (WGS) entry which is preliminary data.</text>
</comment>
<evidence type="ECO:0000256" key="1">
    <source>
        <dbReference type="ARBA" id="ARBA00022801"/>
    </source>
</evidence>
<dbReference type="SUPFAM" id="SSF53474">
    <property type="entry name" value="alpha/beta-Hydrolases"/>
    <property type="match status" value="1"/>
</dbReference>
<dbReference type="Gene3D" id="2.120.10.30">
    <property type="entry name" value="TolB, C-terminal domain"/>
    <property type="match status" value="1"/>
</dbReference>
<evidence type="ECO:0000313" key="5">
    <source>
        <dbReference type="Proteomes" id="UP001589595"/>
    </source>
</evidence>
<dbReference type="Gene3D" id="3.40.50.1820">
    <property type="entry name" value="alpha/beta hydrolase"/>
    <property type="match status" value="1"/>
</dbReference>
<organism evidence="4 5">
    <name type="scientific">Halobaculum roseum</name>
    <dbReference type="NCBI Taxonomy" id="2175149"/>
    <lineage>
        <taxon>Archaea</taxon>
        <taxon>Methanobacteriati</taxon>
        <taxon>Methanobacteriota</taxon>
        <taxon>Stenosarchaea group</taxon>
        <taxon>Halobacteria</taxon>
        <taxon>Halobacteriales</taxon>
        <taxon>Haloferacaceae</taxon>
        <taxon>Halobaculum</taxon>
    </lineage>
</organism>
<proteinExistence type="predicted"/>
<name>A0ABD5MRN4_9EURY</name>
<dbReference type="EMBL" id="JBHMAJ010000009">
    <property type="protein sequence ID" value="MFB9825474.1"/>
    <property type="molecule type" value="Genomic_DNA"/>
</dbReference>
<dbReference type="Pfam" id="PF07676">
    <property type="entry name" value="PD40"/>
    <property type="match status" value="1"/>
</dbReference>
<dbReference type="SUPFAM" id="SSF82171">
    <property type="entry name" value="DPP6 N-terminal domain-like"/>
    <property type="match status" value="1"/>
</dbReference>
<reference evidence="4" key="1">
    <citation type="submission" date="2024-09" db="EMBL/GenBank/DDBJ databases">
        <authorList>
            <person name="Sun Q."/>
        </authorList>
    </citation>
    <scope>NUCLEOTIDE SEQUENCE [LARGE SCALE GENOMIC DNA]</scope>
    <source>
        <strain evidence="4">JCM 31273</strain>
    </source>
</reference>
<dbReference type="PANTHER" id="PTHR42776">
    <property type="entry name" value="SERINE PEPTIDASE S9 FAMILY MEMBER"/>
    <property type="match status" value="1"/>
</dbReference>
<dbReference type="Proteomes" id="UP001589595">
    <property type="component" value="Unassembled WGS sequence"/>
</dbReference>
<keyword evidence="2" id="KW-0720">Serine protease</keyword>
<keyword evidence="1" id="KW-0378">Hydrolase</keyword>
<dbReference type="Pfam" id="PF00326">
    <property type="entry name" value="Peptidase_S9"/>
    <property type="match status" value="1"/>
</dbReference>
<protein>
    <submittedName>
        <fullName evidence="4">Prolyl oligopeptidase family serine peptidase</fullName>
    </submittedName>
</protein>
<dbReference type="InterPro" id="IPR002470">
    <property type="entry name" value="Peptidase_S9A"/>
</dbReference>
<sequence length="647" mass="69877">MPDTAGADYGVARFLAVEHVDSPAFTPAGRLLFLADTSGTPQVWTVDEPGAWPTRLTPYEERVSALSASPADESFVYAMDRGSDERDQLLHYDLATGVERPLTDDPDSKHAWGAWGPDGDRVAYTANREADGRFDVYVQAVGGVDGDGTVTPAGDPERVYEGPGGWLNVAAFGPEGRRLVLTKAHSSYDEDLTLLDLESGETTNLSDDSEATYSHVHFDGDGGLLCVTNRDSDTAYVGRLSLSDGSVTPVAGHDVTADATGEPGTDEWDVDGLAFDRDTGRIAYTVNEGGYSSLRAGTLAGDPEDPRFDPTPTPDVDGIAADLVFGPDAERLAYTHTSPTTPYGVRTIEFVDGGGTVAGDGDAVERAEGGAPTDWTPVGRNGLPDSAFHAPETVRYETFDGRAIPAYWTLPPGVDADDPDERVPAIVDIHGGPEHQRRPWFSPTKQYFLNRGYAVLEPNVRGSSGYGKAYSHLDDVEKRMDSVADIAAGVEWLAEQPSVDDDRIVAYGRSYGGFMVLAAITEYPDLWAAAVDFVGIADFTTFLENTGEWRRGHREAEYGSLEDDYEFLKSISPLTSIEEVRCPLFVQHGANDPRVPVGEAEQVADAVREQGVPVETLIFEDEGHHTTSRENLIAEFEAIADFLGEHV</sequence>
<accession>A0ABD5MRN4</accession>
<dbReference type="AlphaFoldDB" id="A0ABD5MRN4"/>
<dbReference type="GO" id="GO:0008233">
    <property type="term" value="F:peptidase activity"/>
    <property type="evidence" value="ECO:0007669"/>
    <property type="project" value="UniProtKB-ARBA"/>
</dbReference>
<feature type="domain" description="Peptidase S9 prolyl oligopeptidase catalytic" evidence="3">
    <location>
        <begin position="440"/>
        <end position="646"/>
    </location>
</feature>
<keyword evidence="5" id="KW-1185">Reference proteome</keyword>
<evidence type="ECO:0000256" key="2">
    <source>
        <dbReference type="ARBA" id="ARBA00022825"/>
    </source>
</evidence>
<dbReference type="GeneID" id="67211392"/>
<evidence type="ECO:0000313" key="4">
    <source>
        <dbReference type="EMBL" id="MFB9825474.1"/>
    </source>
</evidence>
<dbReference type="InterPro" id="IPR029058">
    <property type="entry name" value="AB_hydrolase_fold"/>
</dbReference>
<dbReference type="InterPro" id="IPR011659">
    <property type="entry name" value="WD40"/>
</dbReference>